<accession>A0A0M0BTX0</accession>
<dbReference type="GO" id="GO:0030001">
    <property type="term" value="P:metal ion transport"/>
    <property type="evidence" value="ECO:0007669"/>
    <property type="project" value="InterPro"/>
</dbReference>
<dbReference type="Gene3D" id="3.40.50.1980">
    <property type="entry name" value="Nitrogenase molybdenum iron protein domain"/>
    <property type="match status" value="1"/>
</dbReference>
<dbReference type="Proteomes" id="UP000054016">
    <property type="component" value="Unassembled WGS sequence"/>
</dbReference>
<keyword evidence="3" id="KW-0732">Signal</keyword>
<evidence type="ECO:0008006" key="6">
    <source>
        <dbReference type="Google" id="ProtNLM"/>
    </source>
</evidence>
<dbReference type="InterPro" id="IPR050492">
    <property type="entry name" value="Bact_metal-bind_prot9"/>
</dbReference>
<evidence type="ECO:0000256" key="3">
    <source>
        <dbReference type="ARBA" id="ARBA00022729"/>
    </source>
</evidence>
<evidence type="ECO:0000256" key="1">
    <source>
        <dbReference type="ARBA" id="ARBA00011028"/>
    </source>
</evidence>
<organism evidence="4 5">
    <name type="scientific">miscellaneous Crenarchaeota group-1 archaeon SG8-32-3</name>
    <dbReference type="NCBI Taxonomy" id="1685125"/>
    <lineage>
        <taxon>Archaea</taxon>
        <taxon>Candidatus Bathyarchaeota</taxon>
        <taxon>MCG-1</taxon>
    </lineage>
</organism>
<comment type="similarity">
    <text evidence="1">Belongs to the bacterial solute-binding protein 9 family.</text>
</comment>
<gene>
    <name evidence="4" type="ORF">AC478_01850</name>
</gene>
<sequence>KNNLEQIDANYTETLEYKKKNTIFVSHAAFGYLADRYGFQQHGVIGLSADQQPSAAVIANIHYLMVQHETYVVYVDPVYSEKYAQTLKNELETQTGRTVKILKLYLITGPANGEGYLEQQLFNLQNLKTGLEA</sequence>
<dbReference type="Pfam" id="PF01297">
    <property type="entry name" value="ZnuA"/>
    <property type="match status" value="1"/>
</dbReference>
<dbReference type="EMBL" id="LFWV01000019">
    <property type="protein sequence ID" value="KON31914.1"/>
    <property type="molecule type" value="Genomic_DNA"/>
</dbReference>
<proteinExistence type="inferred from homology"/>
<dbReference type="InterPro" id="IPR006127">
    <property type="entry name" value="ZnuA-like"/>
</dbReference>
<reference evidence="5" key="1">
    <citation type="submission" date="2015-06" db="EMBL/GenBank/DDBJ databases">
        <title>New insights into the roles of widespread benthic archaea in carbon and nitrogen cycling.</title>
        <authorList>
            <person name="Lazar C.S."/>
            <person name="Baker B.J."/>
            <person name="Seitz K.W."/>
            <person name="Hyde A.S."/>
            <person name="Dick G.J."/>
            <person name="Hinrichs K.-U."/>
            <person name="Teske A.P."/>
        </authorList>
    </citation>
    <scope>NUCLEOTIDE SEQUENCE [LARGE SCALE GENOMIC DNA]</scope>
</reference>
<dbReference type="PATRIC" id="fig|1685125.3.peg.417"/>
<dbReference type="SUPFAM" id="SSF53807">
    <property type="entry name" value="Helical backbone' metal receptor"/>
    <property type="match status" value="1"/>
</dbReference>
<name>A0A0M0BTX0_9ARCH</name>
<evidence type="ECO:0000256" key="2">
    <source>
        <dbReference type="ARBA" id="ARBA00022448"/>
    </source>
</evidence>
<dbReference type="AlphaFoldDB" id="A0A0M0BTX0"/>
<evidence type="ECO:0000313" key="4">
    <source>
        <dbReference type="EMBL" id="KON31914.1"/>
    </source>
</evidence>
<dbReference type="GO" id="GO:0046872">
    <property type="term" value="F:metal ion binding"/>
    <property type="evidence" value="ECO:0007669"/>
    <property type="project" value="InterPro"/>
</dbReference>
<evidence type="ECO:0000313" key="5">
    <source>
        <dbReference type="Proteomes" id="UP000054016"/>
    </source>
</evidence>
<dbReference type="PANTHER" id="PTHR42953:SF3">
    <property type="entry name" value="HIGH-AFFINITY ZINC UPTAKE SYSTEM PROTEIN ZNUA"/>
    <property type="match status" value="1"/>
</dbReference>
<feature type="non-terminal residue" evidence="4">
    <location>
        <position position="1"/>
    </location>
</feature>
<protein>
    <recommendedName>
        <fullName evidence="6">Zinc ABC transporter substrate-binding protein</fullName>
    </recommendedName>
</protein>
<dbReference type="PANTHER" id="PTHR42953">
    <property type="entry name" value="HIGH-AFFINITY ZINC UPTAKE SYSTEM PROTEIN ZNUA-RELATED"/>
    <property type="match status" value="1"/>
</dbReference>
<keyword evidence="2" id="KW-0813">Transport</keyword>
<comment type="caution">
    <text evidence="4">The sequence shown here is derived from an EMBL/GenBank/DDBJ whole genome shotgun (WGS) entry which is preliminary data.</text>
</comment>